<proteinExistence type="predicted"/>
<dbReference type="EMBL" id="SGPM01000114">
    <property type="protein sequence ID" value="THH29642.1"/>
    <property type="molecule type" value="Genomic_DNA"/>
</dbReference>
<feature type="transmembrane region" description="Helical" evidence="2">
    <location>
        <begin position="157"/>
        <end position="181"/>
    </location>
</feature>
<keyword evidence="2" id="KW-0812">Transmembrane</keyword>
<accession>A0A4S4MTP5</accession>
<feature type="transmembrane region" description="Helical" evidence="2">
    <location>
        <begin position="118"/>
        <end position="137"/>
    </location>
</feature>
<feature type="region of interest" description="Disordered" evidence="1">
    <location>
        <begin position="273"/>
        <end position="298"/>
    </location>
</feature>
<evidence type="ECO:0000313" key="3">
    <source>
        <dbReference type="EMBL" id="THH29642.1"/>
    </source>
</evidence>
<sequence>MPRLSELSIIACTLQGMLYDGFLTKGPLHDGGVDGFFADVSEPVYILKGALYNVQTLILDAVVIYRAHVVWKNFWILLFPVLGWFGLLASCVGLNYAFATTPPDTDDVFSHHTGGWVISVYAMTLATNVTATTLLAYRIWRVNRRAAEFVASDRLSIVLHVVIESGLIYSVFITAALLTFVAGSNTVYVLLDILSPIISIVFNMIIVRVGLTAGSTGLTVIGVESDRHHADLEFAATNPGTHHVRRDTGVELKSMTVDLTGIRDSDAHSAVDIDTKTGTLGPASSESAPRHLSRVASL</sequence>
<dbReference type="AlphaFoldDB" id="A0A4S4MTP5"/>
<feature type="compositionally biased region" description="Polar residues" evidence="1">
    <location>
        <begin position="276"/>
        <end position="287"/>
    </location>
</feature>
<evidence type="ECO:0000256" key="2">
    <source>
        <dbReference type="SAM" id="Phobius"/>
    </source>
</evidence>
<protein>
    <submittedName>
        <fullName evidence="3">Uncharacterized protein</fullName>
    </submittedName>
</protein>
<feature type="transmembrane region" description="Helical" evidence="2">
    <location>
        <begin position="74"/>
        <end position="98"/>
    </location>
</feature>
<gene>
    <name evidence="3" type="ORF">EUX98_g4556</name>
</gene>
<evidence type="ECO:0000313" key="4">
    <source>
        <dbReference type="Proteomes" id="UP000308730"/>
    </source>
</evidence>
<reference evidence="3 4" key="1">
    <citation type="submission" date="2019-02" db="EMBL/GenBank/DDBJ databases">
        <title>Genome sequencing of the rare red list fungi Antrodiella citrinella (Flaviporus citrinellus).</title>
        <authorList>
            <person name="Buettner E."/>
            <person name="Kellner H."/>
        </authorList>
    </citation>
    <scope>NUCLEOTIDE SEQUENCE [LARGE SCALE GENOMIC DNA]</scope>
    <source>
        <strain evidence="3 4">DSM 108506</strain>
    </source>
</reference>
<comment type="caution">
    <text evidence="3">The sequence shown here is derived from an EMBL/GenBank/DDBJ whole genome shotgun (WGS) entry which is preliminary data.</text>
</comment>
<organism evidence="3 4">
    <name type="scientific">Antrodiella citrinella</name>
    <dbReference type="NCBI Taxonomy" id="2447956"/>
    <lineage>
        <taxon>Eukaryota</taxon>
        <taxon>Fungi</taxon>
        <taxon>Dikarya</taxon>
        <taxon>Basidiomycota</taxon>
        <taxon>Agaricomycotina</taxon>
        <taxon>Agaricomycetes</taxon>
        <taxon>Polyporales</taxon>
        <taxon>Steccherinaceae</taxon>
        <taxon>Antrodiella</taxon>
    </lineage>
</organism>
<feature type="transmembrane region" description="Helical" evidence="2">
    <location>
        <begin position="187"/>
        <end position="207"/>
    </location>
</feature>
<dbReference type="Proteomes" id="UP000308730">
    <property type="component" value="Unassembled WGS sequence"/>
</dbReference>
<keyword evidence="4" id="KW-1185">Reference proteome</keyword>
<evidence type="ECO:0000256" key="1">
    <source>
        <dbReference type="SAM" id="MobiDB-lite"/>
    </source>
</evidence>
<keyword evidence="2" id="KW-0472">Membrane</keyword>
<keyword evidence="2" id="KW-1133">Transmembrane helix</keyword>
<dbReference type="OrthoDB" id="3357408at2759"/>
<name>A0A4S4MTP5_9APHY</name>